<evidence type="ECO:0000256" key="1">
    <source>
        <dbReference type="ARBA" id="ARBA00004651"/>
    </source>
</evidence>
<gene>
    <name evidence="7" type="primary">livH_7</name>
    <name evidence="7" type="ORF">NCTC10684_03146</name>
</gene>
<accession>A0A380WLM1</accession>
<feature type="transmembrane region" description="Helical" evidence="6">
    <location>
        <begin position="524"/>
        <end position="549"/>
    </location>
</feature>
<dbReference type="GO" id="GO:0015658">
    <property type="term" value="F:branched-chain amino acid transmembrane transporter activity"/>
    <property type="evidence" value="ECO:0007669"/>
    <property type="project" value="InterPro"/>
</dbReference>
<evidence type="ECO:0000256" key="3">
    <source>
        <dbReference type="ARBA" id="ARBA00022692"/>
    </source>
</evidence>
<feature type="transmembrane region" description="Helical" evidence="6">
    <location>
        <begin position="115"/>
        <end position="135"/>
    </location>
</feature>
<dbReference type="OrthoDB" id="9807115at2"/>
<keyword evidence="2" id="KW-1003">Cell membrane</keyword>
<dbReference type="Pfam" id="PF02653">
    <property type="entry name" value="BPD_transp_2"/>
    <property type="match status" value="2"/>
</dbReference>
<evidence type="ECO:0000256" key="5">
    <source>
        <dbReference type="ARBA" id="ARBA00023136"/>
    </source>
</evidence>
<evidence type="ECO:0000313" key="7">
    <source>
        <dbReference type="EMBL" id="SUU89903.1"/>
    </source>
</evidence>
<dbReference type="AlphaFoldDB" id="A0A380WLM1"/>
<dbReference type="CDD" id="cd06582">
    <property type="entry name" value="TM_PBP1_LivH_like"/>
    <property type="match status" value="1"/>
</dbReference>
<dbReference type="GO" id="GO:0005886">
    <property type="term" value="C:plasma membrane"/>
    <property type="evidence" value="ECO:0007669"/>
    <property type="project" value="UniProtKB-SubCell"/>
</dbReference>
<feature type="transmembrane region" description="Helical" evidence="6">
    <location>
        <begin position="12"/>
        <end position="39"/>
    </location>
</feature>
<feature type="transmembrane region" description="Helical" evidence="6">
    <location>
        <begin position="328"/>
        <end position="345"/>
    </location>
</feature>
<feature type="transmembrane region" description="Helical" evidence="6">
    <location>
        <begin position="46"/>
        <end position="64"/>
    </location>
</feature>
<dbReference type="CDD" id="cd06581">
    <property type="entry name" value="TM_PBP1_LivM_like"/>
    <property type="match status" value="1"/>
</dbReference>
<sequence>MAMMDLIGVPPTLLFGQLLVGLINGSFYAMMSLGVAIIFGMLRIGNFVHGAQYMLGAFGAWYLMRLPELFPGLGLPSIGYWWALVIVPLVVAVIGALMERIFIRRVYDLDHAYGLLLTVGLAMAIEGAFNVYYGAAGQMYGVPESLKGGINLGFMFLPIYRAWVIAAAIVVCFGTWYMVERTKLGSYLRAATENPDLVRAFGINVPRLLMLTYAFGVGLAGFAGVMAAPIYQVSPQMGQGMIITIFAVVVIGGMGSIFGAIVSGLMLGVIEGLTKVFYPQASATVIFIIMALVLIFRPAGLFGKETTSHSVADVSSGRSGSFLENGRLWLAIFTVGGVALPFLLYPVMGMKILVLALFALAYNLIFGYVGLLAFGHAAFYGASAYVTAHAAAAWGLPTELCILLGVMVATTIGALFGWLAIRRQGLYFAMITLALAQIIYFYAVQAPWTHGEDGIQSVPRGMLFGVIDLSNTLNMYYVTLAVFLSGFAFVYRIIHSPFGQTLKSIRENEPRAISLGYSTDRFKLIAFTLSAMLSGVAGGLKAIIFQLASLADVFFMTSADVLLMTLIGGVGTLLGPVVGAAVLVTLQRELATLGAWVVVVQGIIFVLCVLFLRKGIIGTLEEFLANRAERKAQQTADRTEATTKITAVQ</sequence>
<feature type="transmembrane region" description="Helical" evidence="6">
    <location>
        <begin position="394"/>
        <end position="419"/>
    </location>
</feature>
<name>A0A380WLM1_AMIAI</name>
<dbReference type="InterPro" id="IPR043428">
    <property type="entry name" value="LivM-like"/>
</dbReference>
<proteinExistence type="predicted"/>
<reference evidence="7 8" key="1">
    <citation type="submission" date="2018-06" db="EMBL/GenBank/DDBJ databases">
        <authorList>
            <consortium name="Pathogen Informatics"/>
            <person name="Doyle S."/>
        </authorList>
    </citation>
    <scope>NUCLEOTIDE SEQUENCE [LARGE SCALE GENOMIC DNA]</scope>
    <source>
        <strain evidence="7 8">NCTC10684</strain>
    </source>
</reference>
<dbReference type="Proteomes" id="UP000254701">
    <property type="component" value="Unassembled WGS sequence"/>
</dbReference>
<organism evidence="7 8">
    <name type="scientific">Aminobacter aminovorans</name>
    <name type="common">Chelatobacter heintzii</name>
    <dbReference type="NCBI Taxonomy" id="83263"/>
    <lineage>
        <taxon>Bacteria</taxon>
        <taxon>Pseudomonadati</taxon>
        <taxon>Pseudomonadota</taxon>
        <taxon>Alphaproteobacteria</taxon>
        <taxon>Hyphomicrobiales</taxon>
        <taxon>Phyllobacteriaceae</taxon>
        <taxon>Aminobacter</taxon>
    </lineage>
</organism>
<feature type="transmembrane region" description="Helical" evidence="6">
    <location>
        <begin position="208"/>
        <end position="231"/>
    </location>
</feature>
<comment type="subcellular location">
    <subcellularLocation>
        <location evidence="1">Cell membrane</location>
        <topology evidence="1">Multi-pass membrane protein</topology>
    </subcellularLocation>
</comment>
<dbReference type="PANTHER" id="PTHR30482:SF17">
    <property type="entry name" value="ABC TRANSPORTER ATP-BINDING PROTEIN"/>
    <property type="match status" value="1"/>
</dbReference>
<protein>
    <submittedName>
        <fullName evidence="7">LIV-I protein H</fullName>
    </submittedName>
</protein>
<feature type="transmembrane region" description="Helical" evidence="6">
    <location>
        <begin position="79"/>
        <end position="103"/>
    </location>
</feature>
<keyword evidence="3 6" id="KW-0812">Transmembrane</keyword>
<feature type="transmembrane region" description="Helical" evidence="6">
    <location>
        <begin position="561"/>
        <end position="586"/>
    </location>
</feature>
<feature type="transmembrane region" description="Helical" evidence="6">
    <location>
        <begin position="593"/>
        <end position="612"/>
    </location>
</feature>
<feature type="transmembrane region" description="Helical" evidence="6">
    <location>
        <begin position="352"/>
        <end position="374"/>
    </location>
</feature>
<evidence type="ECO:0000256" key="6">
    <source>
        <dbReference type="SAM" id="Phobius"/>
    </source>
</evidence>
<feature type="transmembrane region" description="Helical" evidence="6">
    <location>
        <begin position="243"/>
        <end position="269"/>
    </location>
</feature>
<keyword evidence="5 6" id="KW-0472">Membrane</keyword>
<keyword evidence="4 6" id="KW-1133">Transmembrane helix</keyword>
<feature type="transmembrane region" description="Helical" evidence="6">
    <location>
        <begin position="155"/>
        <end position="179"/>
    </location>
</feature>
<dbReference type="InterPro" id="IPR001851">
    <property type="entry name" value="ABC_transp_permease"/>
</dbReference>
<evidence type="ECO:0000256" key="4">
    <source>
        <dbReference type="ARBA" id="ARBA00022989"/>
    </source>
</evidence>
<feature type="transmembrane region" description="Helical" evidence="6">
    <location>
        <begin position="276"/>
        <end position="296"/>
    </location>
</feature>
<feature type="transmembrane region" description="Helical" evidence="6">
    <location>
        <begin position="426"/>
        <end position="443"/>
    </location>
</feature>
<dbReference type="PANTHER" id="PTHR30482">
    <property type="entry name" value="HIGH-AFFINITY BRANCHED-CHAIN AMINO ACID TRANSPORT SYSTEM PERMEASE"/>
    <property type="match status" value="1"/>
</dbReference>
<feature type="transmembrane region" description="Helical" evidence="6">
    <location>
        <begin position="475"/>
        <end position="494"/>
    </location>
</feature>
<evidence type="ECO:0000313" key="8">
    <source>
        <dbReference type="Proteomes" id="UP000254701"/>
    </source>
</evidence>
<evidence type="ECO:0000256" key="2">
    <source>
        <dbReference type="ARBA" id="ARBA00022475"/>
    </source>
</evidence>
<dbReference type="EMBL" id="UFSM01000001">
    <property type="protein sequence ID" value="SUU89903.1"/>
    <property type="molecule type" value="Genomic_DNA"/>
</dbReference>